<dbReference type="AlphaFoldDB" id="A0A845HET1"/>
<name>A0A845HET1_9BURK</name>
<evidence type="ECO:0000313" key="2">
    <source>
        <dbReference type="EMBL" id="MYN16797.1"/>
    </source>
</evidence>
<evidence type="ECO:0000256" key="1">
    <source>
        <dbReference type="SAM" id="SignalP"/>
    </source>
</evidence>
<evidence type="ECO:0000313" key="3">
    <source>
        <dbReference type="Proteomes" id="UP000484875"/>
    </source>
</evidence>
<dbReference type="EMBL" id="WWCV01000011">
    <property type="protein sequence ID" value="MYN16797.1"/>
    <property type="molecule type" value="Genomic_DNA"/>
</dbReference>
<dbReference type="RefSeq" id="WP_161089474.1">
    <property type="nucleotide sequence ID" value="NZ_WWCV01000011.1"/>
</dbReference>
<keyword evidence="1" id="KW-0732">Signal</keyword>
<reference evidence="2 3" key="1">
    <citation type="submission" date="2019-12" db="EMBL/GenBank/DDBJ databases">
        <title>Novel species isolated from a subtropical stream in China.</title>
        <authorList>
            <person name="Lu H."/>
        </authorList>
    </citation>
    <scope>NUCLEOTIDE SEQUENCE [LARGE SCALE GENOMIC DNA]</scope>
    <source>
        <strain evidence="2 3">FT107W</strain>
    </source>
</reference>
<dbReference type="Proteomes" id="UP000484875">
    <property type="component" value="Unassembled WGS sequence"/>
</dbReference>
<organism evidence="2 3">
    <name type="scientific">Duganella vulcania</name>
    <dbReference type="NCBI Taxonomy" id="2692166"/>
    <lineage>
        <taxon>Bacteria</taxon>
        <taxon>Pseudomonadati</taxon>
        <taxon>Pseudomonadota</taxon>
        <taxon>Betaproteobacteria</taxon>
        <taxon>Burkholderiales</taxon>
        <taxon>Oxalobacteraceae</taxon>
        <taxon>Telluria group</taxon>
        <taxon>Duganella</taxon>
    </lineage>
</organism>
<feature type="signal peptide" evidence="1">
    <location>
        <begin position="1"/>
        <end position="27"/>
    </location>
</feature>
<gene>
    <name evidence="2" type="ORF">GTP81_08535</name>
</gene>
<accession>A0A845HET1</accession>
<comment type="caution">
    <text evidence="2">The sequence shown here is derived from an EMBL/GenBank/DDBJ whole genome shotgun (WGS) entry which is preliminary data.</text>
</comment>
<feature type="chain" id="PRO_5032763211" evidence="1">
    <location>
        <begin position="28"/>
        <end position="520"/>
    </location>
</feature>
<protein>
    <submittedName>
        <fullName evidence="2">Uncharacterized protein</fullName>
    </submittedName>
</protein>
<proteinExistence type="predicted"/>
<sequence length="520" mass="56778">MQMKRVKSLTWLGTLSLAMTAAGTARAALPPGTLQVWVEPACPSVAPPLETQSAVAALIIEGLLSTAVTTALDAAGNYFTAAAKTRSTALKGSVDDVFYTLDAQGQLTPVHDAQGCVVMMVEGTQPRQPWFDAARERSEQLRHVESLPRFYFEASFEPAPSPARELVVRNRMLHVGSFFETGWNYTDERAYSVALTLRGLEDYKAFGQLSFNFAGVRPGTWAASNIIRNRAEQDTQRDVSIKSPPPDWASAQRVPFHPINATIESAVNTQKLAAAPFQKATRLLNMTRSEPVLEEPEWVVRSGRATPASFSAAPRFAASLQALCEAMDKLKDKKIELPRDARCPLSYLQAANDLEDARAALRTEMENIWANGFFAYHKGGACNKDKDDHVVCTPPLRAQPQQGPYAWEVTVVETREPNALATAVASAFSANKDKLKTTLEDELIPSRRAAAADKDEAAARDAQLAYRLAMLKVEEEQAKLQEAATKPRSEQLVQQATVLRAKVAANTAARAAGLPLPFEV</sequence>
<keyword evidence="3" id="KW-1185">Reference proteome</keyword>